<proteinExistence type="predicted"/>
<comment type="caution">
    <text evidence="1">The sequence shown here is derived from an EMBL/GenBank/DDBJ whole genome shotgun (WGS) entry which is preliminary data.</text>
</comment>
<gene>
    <name evidence="1" type="ORF">GCM10011584_09400</name>
</gene>
<accession>A0ABQ2N7F2</accession>
<dbReference type="RefSeq" id="WP_188782778.1">
    <property type="nucleotide sequence ID" value="NZ_BMNI01000001.1"/>
</dbReference>
<dbReference type="EMBL" id="BMNI01000001">
    <property type="protein sequence ID" value="GGO86628.1"/>
    <property type="molecule type" value="Genomic_DNA"/>
</dbReference>
<protein>
    <submittedName>
        <fullName evidence="1">Uncharacterized protein</fullName>
    </submittedName>
</protein>
<evidence type="ECO:0000313" key="2">
    <source>
        <dbReference type="Proteomes" id="UP000655410"/>
    </source>
</evidence>
<dbReference type="Proteomes" id="UP000655410">
    <property type="component" value="Unassembled WGS sequence"/>
</dbReference>
<reference evidence="2" key="1">
    <citation type="journal article" date="2019" name="Int. J. Syst. Evol. Microbiol.">
        <title>The Global Catalogue of Microorganisms (GCM) 10K type strain sequencing project: providing services to taxonomists for standard genome sequencing and annotation.</title>
        <authorList>
            <consortium name="The Broad Institute Genomics Platform"/>
            <consortium name="The Broad Institute Genome Sequencing Center for Infectious Disease"/>
            <person name="Wu L."/>
            <person name="Ma J."/>
        </authorList>
    </citation>
    <scope>NUCLEOTIDE SEQUENCE [LARGE SCALE GENOMIC DNA]</scope>
    <source>
        <strain evidence="2">CGMCC 4.7371</strain>
    </source>
</reference>
<organism evidence="1 2">
    <name type="scientific">Nocardioides phosphati</name>
    <dbReference type="NCBI Taxonomy" id="1867775"/>
    <lineage>
        <taxon>Bacteria</taxon>
        <taxon>Bacillati</taxon>
        <taxon>Actinomycetota</taxon>
        <taxon>Actinomycetes</taxon>
        <taxon>Propionibacteriales</taxon>
        <taxon>Nocardioidaceae</taxon>
        <taxon>Nocardioides</taxon>
    </lineage>
</organism>
<name>A0ABQ2N7F2_9ACTN</name>
<keyword evidence="2" id="KW-1185">Reference proteome</keyword>
<evidence type="ECO:0000313" key="1">
    <source>
        <dbReference type="EMBL" id="GGO86628.1"/>
    </source>
</evidence>
<sequence>MKVCMNVAISGTRNGEPWPSVGGEVVVGDAEGAELCAAGLASPVAEVANAEKKTAPKAEVRAGSKARR</sequence>